<evidence type="ECO:0000313" key="7">
    <source>
        <dbReference type="EMBL" id="UYV82369.1"/>
    </source>
</evidence>
<comment type="cofactor">
    <cofactor evidence="5">
        <name>[2Fe-2S] cluster</name>
        <dbReference type="ChEBI" id="CHEBI:190135"/>
    </cofactor>
</comment>
<evidence type="ECO:0000259" key="6">
    <source>
        <dbReference type="SMART" id="SM00704"/>
    </source>
</evidence>
<keyword evidence="2" id="KW-0479">Metal-binding</keyword>
<dbReference type="Pfam" id="PF09360">
    <property type="entry name" value="zf-CDGSH"/>
    <property type="match status" value="1"/>
</dbReference>
<dbReference type="Gene3D" id="3.40.5.90">
    <property type="entry name" value="CDGSH iron-sulfur domain, mitoNEET-type"/>
    <property type="match status" value="1"/>
</dbReference>
<evidence type="ECO:0000256" key="1">
    <source>
        <dbReference type="ARBA" id="ARBA00022714"/>
    </source>
</evidence>
<evidence type="ECO:0000256" key="5">
    <source>
        <dbReference type="ARBA" id="ARBA00034078"/>
    </source>
</evidence>
<dbReference type="Proteomes" id="UP001235939">
    <property type="component" value="Chromosome 21"/>
</dbReference>
<dbReference type="PANTHER" id="PTHR46491:SF3">
    <property type="entry name" value="CDGSH IRON-SULFUR DOMAIN-CONTAINING PROTEIN 3, MITOCHONDRIAL"/>
    <property type="match status" value="1"/>
</dbReference>
<protein>
    <submittedName>
        <fullName evidence="7">CISD3</fullName>
    </submittedName>
</protein>
<keyword evidence="8" id="KW-1185">Reference proteome</keyword>
<dbReference type="InterPro" id="IPR052950">
    <property type="entry name" value="CISD"/>
</dbReference>
<evidence type="ECO:0000256" key="2">
    <source>
        <dbReference type="ARBA" id="ARBA00022723"/>
    </source>
</evidence>
<evidence type="ECO:0000256" key="3">
    <source>
        <dbReference type="ARBA" id="ARBA00023004"/>
    </source>
</evidence>
<reference evidence="7 8" key="1">
    <citation type="submission" date="2022-01" db="EMBL/GenBank/DDBJ databases">
        <title>A chromosomal length assembly of Cordylochernes scorpioides.</title>
        <authorList>
            <person name="Zeh D."/>
            <person name="Zeh J."/>
        </authorList>
    </citation>
    <scope>NUCLEOTIDE SEQUENCE [LARGE SCALE GENOMIC DNA]</scope>
    <source>
        <strain evidence="7">IN4F17</strain>
        <tissue evidence="7">Whole Body</tissue>
    </source>
</reference>
<name>A0ABY6LP62_9ARAC</name>
<evidence type="ECO:0000313" key="8">
    <source>
        <dbReference type="Proteomes" id="UP001235939"/>
    </source>
</evidence>
<accession>A0ABY6LP62</accession>
<keyword evidence="1" id="KW-0001">2Fe-2S</keyword>
<dbReference type="InterPro" id="IPR042216">
    <property type="entry name" value="MitoNEET_CISD"/>
</dbReference>
<gene>
    <name evidence="7" type="ORF">LAZ67_21001835</name>
</gene>
<feature type="domain" description="Iron-binding zinc finger CDGSH type" evidence="6">
    <location>
        <begin position="37"/>
        <end position="71"/>
    </location>
</feature>
<dbReference type="InterPro" id="IPR018967">
    <property type="entry name" value="FeS-contain_CDGSH-typ"/>
</dbReference>
<organism evidence="7 8">
    <name type="scientific">Cordylochernes scorpioides</name>
    <dbReference type="NCBI Taxonomy" id="51811"/>
    <lineage>
        <taxon>Eukaryota</taxon>
        <taxon>Metazoa</taxon>
        <taxon>Ecdysozoa</taxon>
        <taxon>Arthropoda</taxon>
        <taxon>Chelicerata</taxon>
        <taxon>Arachnida</taxon>
        <taxon>Pseudoscorpiones</taxon>
        <taxon>Cheliferoidea</taxon>
        <taxon>Chernetidae</taxon>
        <taxon>Cordylochernes</taxon>
    </lineage>
</organism>
<proteinExistence type="predicted"/>
<dbReference type="EMBL" id="CP092883">
    <property type="protein sequence ID" value="UYV82369.1"/>
    <property type="molecule type" value="Genomic_DNA"/>
</dbReference>
<dbReference type="SMART" id="SM00704">
    <property type="entry name" value="ZnF_CDGSH"/>
    <property type="match status" value="1"/>
</dbReference>
<sequence>MRSVLDVQFCTGTLKSKKQAFCDGSYKNHETKGLTSITFTVPKSGKYILCRCKQTNDSPFCDGSHLKTWIPKGLRKLLNIDM</sequence>
<keyword evidence="3" id="KW-0408">Iron</keyword>
<dbReference type="PANTHER" id="PTHR46491">
    <property type="entry name" value="CDGSH IRON SULFUR DOMAIN PROTEIN HOMOLOG"/>
    <property type="match status" value="1"/>
</dbReference>
<evidence type="ECO:0000256" key="4">
    <source>
        <dbReference type="ARBA" id="ARBA00023014"/>
    </source>
</evidence>
<keyword evidence="4" id="KW-0411">Iron-sulfur</keyword>